<gene>
    <name evidence="3" type="ORF">ICJ84_10315</name>
</gene>
<dbReference type="PANTHER" id="PTHR30388">
    <property type="entry name" value="ALDEHYDE OXIDOREDUCTASE MOLYBDENUM COFACTOR ASSEMBLY PROTEIN"/>
    <property type="match status" value="1"/>
</dbReference>
<name>A0A8J6UBE7_9FLAO</name>
<reference evidence="3" key="2">
    <citation type="submission" date="2020-09" db="EMBL/GenBank/DDBJ databases">
        <authorList>
            <person name="Wu Z."/>
        </authorList>
    </citation>
    <scope>NUCLEOTIDE SEQUENCE</scope>
    <source>
        <strain evidence="3">SC17</strain>
    </source>
</reference>
<dbReference type="PANTHER" id="PTHR30388:SF4">
    <property type="entry name" value="MOLYBDENUM COFACTOR INSERTION CHAPERONE PAOD"/>
    <property type="match status" value="1"/>
</dbReference>
<dbReference type="Pfam" id="PF02625">
    <property type="entry name" value="XdhC_CoxI"/>
    <property type="match status" value="1"/>
</dbReference>
<feature type="domain" description="XdhC Rossmann" evidence="2">
    <location>
        <begin position="177"/>
        <end position="320"/>
    </location>
</feature>
<dbReference type="Gene3D" id="3.40.50.720">
    <property type="entry name" value="NAD(P)-binding Rossmann-like Domain"/>
    <property type="match status" value="1"/>
</dbReference>
<evidence type="ECO:0000313" key="3">
    <source>
        <dbReference type="EMBL" id="MBD0835830.1"/>
    </source>
</evidence>
<evidence type="ECO:0000313" key="4">
    <source>
        <dbReference type="Proteomes" id="UP000602057"/>
    </source>
</evidence>
<protein>
    <submittedName>
        <fullName evidence="3">XdhC family protein</fullName>
    </submittedName>
</protein>
<dbReference type="Pfam" id="PF13478">
    <property type="entry name" value="XdhC_C"/>
    <property type="match status" value="1"/>
</dbReference>
<comment type="caution">
    <text evidence="3">The sequence shown here is derived from an EMBL/GenBank/DDBJ whole genome shotgun (WGS) entry which is preliminary data.</text>
</comment>
<evidence type="ECO:0000259" key="1">
    <source>
        <dbReference type="Pfam" id="PF02625"/>
    </source>
</evidence>
<dbReference type="EMBL" id="JACVXC010000003">
    <property type="protein sequence ID" value="MBD0835830.1"/>
    <property type="molecule type" value="Genomic_DNA"/>
</dbReference>
<feature type="domain" description="XdhC- CoxI" evidence="1">
    <location>
        <begin position="15"/>
        <end position="82"/>
    </location>
</feature>
<dbReference type="InterPro" id="IPR027051">
    <property type="entry name" value="XdhC_Rossmann_dom"/>
</dbReference>
<dbReference type="InterPro" id="IPR052698">
    <property type="entry name" value="MoCofactor_Util/Proc"/>
</dbReference>
<dbReference type="Proteomes" id="UP000602057">
    <property type="component" value="Unassembled WGS sequence"/>
</dbReference>
<dbReference type="InterPro" id="IPR003777">
    <property type="entry name" value="XdhC_CoxI"/>
</dbReference>
<dbReference type="AlphaFoldDB" id="A0A8J6UBE7"/>
<keyword evidence="4" id="KW-1185">Reference proteome</keyword>
<accession>A0A8J6UBE7</accession>
<sequence length="344" mass="38418">MTHELKTLIETAITWEKEGLKAVLATVVALDGSSYRRPGVRMLLNNNGHWVGAVSGGCVEKEVYRESQSVFETGVAKMMTYDGRYRLGCEGILYILLEPIALIDGFIDAFFYCLNDRTEFTLTTYYHKKEGVFPGLGSVMHLNNMAFSLQGEDVAENRQGTQEALIFKQSMTPCFKLIIVGAEHDAVKLSQYASFTGWEVTVVAKATETKSNRYFPGATMVQTMVPEEISNLVIDDQTAVVLMTHNFAMDLRYLVALKDKSPNYIGLLGSTRRRDDLLSQLIEYCPEISDEFLEVIYGPAGIDIGSETPEEIAISIVSEILAVTRDRETYSLRKKSGKIHSKSK</sequence>
<organism evidence="3 4">
    <name type="scientific">Aestuariibaculum suncheonense</name>
    <dbReference type="NCBI Taxonomy" id="1028745"/>
    <lineage>
        <taxon>Bacteria</taxon>
        <taxon>Pseudomonadati</taxon>
        <taxon>Bacteroidota</taxon>
        <taxon>Flavobacteriia</taxon>
        <taxon>Flavobacteriales</taxon>
        <taxon>Flavobacteriaceae</taxon>
    </lineage>
</organism>
<dbReference type="RefSeq" id="WP_188216317.1">
    <property type="nucleotide sequence ID" value="NZ_BAABGH010000011.1"/>
</dbReference>
<proteinExistence type="predicted"/>
<evidence type="ECO:0000259" key="2">
    <source>
        <dbReference type="Pfam" id="PF13478"/>
    </source>
</evidence>
<reference evidence="3" key="1">
    <citation type="journal article" date="2013" name="Int. J. Syst. Evol. Microbiol.">
        <title>Aestuariibaculum suncheonense gen. nov., sp. nov., a marine bacterium of the family Flavobacteriaceae isolated from a tidal flat and emended descriptions of the genera Gaetbulibacter and Tamlana.</title>
        <authorList>
            <person name="Jeong S.H."/>
            <person name="Park M.S."/>
            <person name="Jin H.M."/>
            <person name="Lee K."/>
            <person name="Park W."/>
            <person name="Jeon C.O."/>
        </authorList>
    </citation>
    <scope>NUCLEOTIDE SEQUENCE</scope>
    <source>
        <strain evidence="3">SC17</strain>
    </source>
</reference>